<dbReference type="EMBL" id="BOOG01000002">
    <property type="protein sequence ID" value="GIH67845.1"/>
    <property type="molecule type" value="Genomic_DNA"/>
</dbReference>
<name>A0A8J3R505_9ACTN</name>
<reference evidence="1" key="1">
    <citation type="submission" date="2021-01" db="EMBL/GenBank/DDBJ databases">
        <title>Whole genome shotgun sequence of Sphaerimonospora thailandensis NBRC 107569.</title>
        <authorList>
            <person name="Komaki H."/>
            <person name="Tamura T."/>
        </authorList>
    </citation>
    <scope>NUCLEOTIDE SEQUENCE</scope>
    <source>
        <strain evidence="1">NBRC 107569</strain>
    </source>
</reference>
<accession>A0A8J3R505</accession>
<evidence type="ECO:0000313" key="2">
    <source>
        <dbReference type="Proteomes" id="UP000610966"/>
    </source>
</evidence>
<dbReference type="AlphaFoldDB" id="A0A8J3R505"/>
<sequence>MTNNAPETYPEILRGRMVDRILVSHSLSSTVEAALRHVERHRYVRSPAIVQGDSLAYFTFWRSEETAGRWQLGAIGHGPLGHHLATRIAEQIGVWNRGRTADPELLAYPTGLPMPSGMTGRVITESGIRLIVHY</sequence>
<proteinExistence type="predicted"/>
<organism evidence="1 2">
    <name type="scientific">Sphaerimonospora thailandensis</name>
    <dbReference type="NCBI Taxonomy" id="795644"/>
    <lineage>
        <taxon>Bacteria</taxon>
        <taxon>Bacillati</taxon>
        <taxon>Actinomycetota</taxon>
        <taxon>Actinomycetes</taxon>
        <taxon>Streptosporangiales</taxon>
        <taxon>Streptosporangiaceae</taxon>
        <taxon>Sphaerimonospora</taxon>
    </lineage>
</organism>
<dbReference type="RefSeq" id="WP_204009584.1">
    <property type="nucleotide sequence ID" value="NZ_BOOG01000002.1"/>
</dbReference>
<comment type="caution">
    <text evidence="1">The sequence shown here is derived from an EMBL/GenBank/DDBJ whole genome shotgun (WGS) entry which is preliminary data.</text>
</comment>
<evidence type="ECO:0000313" key="1">
    <source>
        <dbReference type="EMBL" id="GIH67845.1"/>
    </source>
</evidence>
<protein>
    <submittedName>
        <fullName evidence="1">Uncharacterized protein</fullName>
    </submittedName>
</protein>
<gene>
    <name evidence="1" type="ORF">Mth01_00980</name>
</gene>
<keyword evidence="2" id="KW-1185">Reference proteome</keyword>
<dbReference type="Proteomes" id="UP000610966">
    <property type="component" value="Unassembled WGS sequence"/>
</dbReference>